<reference evidence="10" key="1">
    <citation type="submission" date="2019-11" db="EMBL/GenBank/DDBJ databases">
        <title>Microbial mats filling the niche in hypersaline microbial mats.</title>
        <authorList>
            <person name="Wong H.L."/>
            <person name="Macleod F.I."/>
            <person name="White R.A. III"/>
            <person name="Burns B.P."/>
        </authorList>
    </citation>
    <scope>NUCLEOTIDE SEQUENCE</scope>
    <source>
        <strain evidence="10">Rbin_158</strain>
    </source>
</reference>
<dbReference type="GO" id="GO:0016787">
    <property type="term" value="F:hydrolase activity"/>
    <property type="evidence" value="ECO:0007669"/>
    <property type="project" value="UniProtKB-KW"/>
</dbReference>
<evidence type="ECO:0000256" key="2">
    <source>
        <dbReference type="ARBA" id="ARBA00022649"/>
    </source>
</evidence>
<keyword evidence="5 8" id="KW-0378">Hydrolase</keyword>
<dbReference type="Proteomes" id="UP000649604">
    <property type="component" value="Unassembled WGS sequence"/>
</dbReference>
<keyword evidence="2 8" id="KW-1277">Toxin-antitoxin system</keyword>
<accession>A0A9D5Q4C3</accession>
<feature type="binding site" evidence="8">
    <location>
        <position position="7"/>
    </location>
    <ligand>
        <name>Mg(2+)</name>
        <dbReference type="ChEBI" id="CHEBI:18420"/>
    </ligand>
</feature>
<evidence type="ECO:0000256" key="4">
    <source>
        <dbReference type="ARBA" id="ARBA00022723"/>
    </source>
</evidence>
<evidence type="ECO:0000313" key="10">
    <source>
        <dbReference type="EMBL" id="MBD3323564.1"/>
    </source>
</evidence>
<evidence type="ECO:0000256" key="5">
    <source>
        <dbReference type="ARBA" id="ARBA00022801"/>
    </source>
</evidence>
<evidence type="ECO:0000256" key="1">
    <source>
        <dbReference type="ARBA" id="ARBA00001946"/>
    </source>
</evidence>
<comment type="similarity">
    <text evidence="7 8">Belongs to the PINc/VapC protein family.</text>
</comment>
<comment type="caution">
    <text evidence="10">The sequence shown here is derived from an EMBL/GenBank/DDBJ whole genome shotgun (WGS) entry which is preliminary data.</text>
</comment>
<sequence>MVSICLDTNIVIPFLSDDFQLVQKIRQAAEVFIPVIVLGELMYGAKKSVRPTENIATIEAFMGDNVIVDCTRETAHKYGDIKEQLRKDGHPIPENDIWIAAIALQDEFTLVSRDTHFSYIKGLSLAMW</sequence>
<dbReference type="Pfam" id="PF01850">
    <property type="entry name" value="PIN"/>
    <property type="match status" value="1"/>
</dbReference>
<evidence type="ECO:0000256" key="7">
    <source>
        <dbReference type="ARBA" id="ARBA00038093"/>
    </source>
</evidence>
<dbReference type="HAMAP" id="MF_00265">
    <property type="entry name" value="VapC_Nob1"/>
    <property type="match status" value="1"/>
</dbReference>
<protein>
    <recommendedName>
        <fullName evidence="8">Ribonuclease VapC</fullName>
        <shortName evidence="8">RNase VapC</shortName>
        <ecNumber evidence="8">3.1.-.-</ecNumber>
    </recommendedName>
    <alternativeName>
        <fullName evidence="8">Toxin VapC</fullName>
    </alternativeName>
</protein>
<dbReference type="InterPro" id="IPR029060">
    <property type="entry name" value="PIN-like_dom_sf"/>
</dbReference>
<keyword evidence="4 8" id="KW-0479">Metal-binding</keyword>
<organism evidence="10 11">
    <name type="scientific">candidate division KSB3 bacterium</name>
    <dbReference type="NCBI Taxonomy" id="2044937"/>
    <lineage>
        <taxon>Bacteria</taxon>
        <taxon>candidate division KSB3</taxon>
    </lineage>
</organism>
<dbReference type="PANTHER" id="PTHR33653">
    <property type="entry name" value="RIBONUCLEASE VAPC2"/>
    <property type="match status" value="1"/>
</dbReference>
<dbReference type="Gene3D" id="3.40.50.1010">
    <property type="entry name" value="5'-nuclease"/>
    <property type="match status" value="1"/>
</dbReference>
<keyword evidence="8" id="KW-0800">Toxin</keyword>
<gene>
    <name evidence="8" type="primary">vapC</name>
    <name evidence="10" type="ORF">GF339_03205</name>
</gene>
<proteinExistence type="inferred from homology"/>
<feature type="domain" description="PIN" evidence="9">
    <location>
        <begin position="4"/>
        <end position="121"/>
    </location>
</feature>
<dbReference type="InterPro" id="IPR050556">
    <property type="entry name" value="Type_II_TA_system_RNase"/>
</dbReference>
<dbReference type="EMBL" id="WJJP01000096">
    <property type="protein sequence ID" value="MBD3323564.1"/>
    <property type="molecule type" value="Genomic_DNA"/>
</dbReference>
<dbReference type="GO" id="GO:0004540">
    <property type="term" value="F:RNA nuclease activity"/>
    <property type="evidence" value="ECO:0007669"/>
    <property type="project" value="InterPro"/>
</dbReference>
<comment type="function">
    <text evidence="8">Toxic component of a toxin-antitoxin (TA) system. An RNase.</text>
</comment>
<dbReference type="CDD" id="cd18753">
    <property type="entry name" value="PIN_VapC4-5_FitB-like"/>
    <property type="match status" value="1"/>
</dbReference>
<evidence type="ECO:0000256" key="6">
    <source>
        <dbReference type="ARBA" id="ARBA00022842"/>
    </source>
</evidence>
<dbReference type="SUPFAM" id="SSF88723">
    <property type="entry name" value="PIN domain-like"/>
    <property type="match status" value="1"/>
</dbReference>
<dbReference type="EC" id="3.1.-.-" evidence="8"/>
<keyword evidence="3 8" id="KW-0540">Nuclease</keyword>
<evidence type="ECO:0000259" key="9">
    <source>
        <dbReference type="Pfam" id="PF01850"/>
    </source>
</evidence>
<feature type="binding site" evidence="8">
    <location>
        <position position="96"/>
    </location>
    <ligand>
        <name>Mg(2+)</name>
        <dbReference type="ChEBI" id="CHEBI:18420"/>
    </ligand>
</feature>
<name>A0A9D5Q4C3_9BACT</name>
<dbReference type="PANTHER" id="PTHR33653:SF1">
    <property type="entry name" value="RIBONUCLEASE VAPC2"/>
    <property type="match status" value="1"/>
</dbReference>
<comment type="cofactor">
    <cofactor evidence="1 8">
        <name>Mg(2+)</name>
        <dbReference type="ChEBI" id="CHEBI:18420"/>
    </cofactor>
</comment>
<dbReference type="GO" id="GO:0090729">
    <property type="term" value="F:toxin activity"/>
    <property type="evidence" value="ECO:0007669"/>
    <property type="project" value="UniProtKB-KW"/>
</dbReference>
<keyword evidence="6 8" id="KW-0460">Magnesium</keyword>
<dbReference type="GO" id="GO:0000287">
    <property type="term" value="F:magnesium ion binding"/>
    <property type="evidence" value="ECO:0007669"/>
    <property type="project" value="UniProtKB-UniRule"/>
</dbReference>
<dbReference type="InterPro" id="IPR002716">
    <property type="entry name" value="PIN_dom"/>
</dbReference>
<dbReference type="AlphaFoldDB" id="A0A9D5Q4C3"/>
<evidence type="ECO:0000256" key="8">
    <source>
        <dbReference type="HAMAP-Rule" id="MF_00265"/>
    </source>
</evidence>
<evidence type="ECO:0000313" key="11">
    <source>
        <dbReference type="Proteomes" id="UP000649604"/>
    </source>
</evidence>
<evidence type="ECO:0000256" key="3">
    <source>
        <dbReference type="ARBA" id="ARBA00022722"/>
    </source>
</evidence>
<dbReference type="InterPro" id="IPR022907">
    <property type="entry name" value="VapC_family"/>
</dbReference>